<dbReference type="InterPro" id="IPR018490">
    <property type="entry name" value="cNMP-bd_dom_sf"/>
</dbReference>
<dbReference type="PROSITE" id="PS50042">
    <property type="entry name" value="CNMP_BINDING_3"/>
    <property type="match status" value="1"/>
</dbReference>
<dbReference type="EMBL" id="LGRX02021046">
    <property type="protein sequence ID" value="KAK3257087.1"/>
    <property type="molecule type" value="Genomic_DNA"/>
</dbReference>
<proteinExistence type="predicted"/>
<reference evidence="3 4" key="1">
    <citation type="journal article" date="2015" name="Genome Biol. Evol.">
        <title>Comparative Genomics of a Bacterivorous Green Alga Reveals Evolutionary Causalities and Consequences of Phago-Mixotrophic Mode of Nutrition.</title>
        <authorList>
            <person name="Burns J.A."/>
            <person name="Paasch A."/>
            <person name="Narechania A."/>
            <person name="Kim E."/>
        </authorList>
    </citation>
    <scope>NUCLEOTIDE SEQUENCE [LARGE SCALE GENOMIC DNA]</scope>
    <source>
        <strain evidence="3 4">PLY_AMNH</strain>
    </source>
</reference>
<protein>
    <recommendedName>
        <fullName evidence="2">Cyclic nucleotide-binding domain-containing protein</fullName>
    </recommendedName>
</protein>
<gene>
    <name evidence="3" type="ORF">CYMTET_33814</name>
</gene>
<name>A0AAE0KQK3_9CHLO</name>
<feature type="domain" description="Cyclic nucleotide-binding" evidence="2">
    <location>
        <begin position="71"/>
        <end position="121"/>
    </location>
</feature>
<feature type="non-terminal residue" evidence="3">
    <location>
        <position position="121"/>
    </location>
</feature>
<feature type="region of interest" description="Disordered" evidence="1">
    <location>
        <begin position="1"/>
        <end position="20"/>
    </location>
</feature>
<dbReference type="SUPFAM" id="SSF51206">
    <property type="entry name" value="cAMP-binding domain-like"/>
    <property type="match status" value="1"/>
</dbReference>
<dbReference type="InterPro" id="IPR000595">
    <property type="entry name" value="cNMP-bd_dom"/>
</dbReference>
<dbReference type="AlphaFoldDB" id="A0AAE0KQK3"/>
<evidence type="ECO:0000259" key="2">
    <source>
        <dbReference type="PROSITE" id="PS50042"/>
    </source>
</evidence>
<keyword evidence="4" id="KW-1185">Reference proteome</keyword>
<evidence type="ECO:0000313" key="4">
    <source>
        <dbReference type="Proteomes" id="UP001190700"/>
    </source>
</evidence>
<evidence type="ECO:0000256" key="1">
    <source>
        <dbReference type="SAM" id="MobiDB-lite"/>
    </source>
</evidence>
<accession>A0AAE0KQK3</accession>
<evidence type="ECO:0000313" key="3">
    <source>
        <dbReference type="EMBL" id="KAK3257087.1"/>
    </source>
</evidence>
<sequence length="121" mass="13345">MAELPSSPADSTSRKGKKNLSTFVKKVAGGSSGSPSESKRVKSIAAAAQKSLVAKERLLELLEDAQTHSRYFYGFSKPELETLIRVFSIEEFQVGDKIVIIDEKPDRILLMLNGVASVRYR</sequence>
<organism evidence="3 4">
    <name type="scientific">Cymbomonas tetramitiformis</name>
    <dbReference type="NCBI Taxonomy" id="36881"/>
    <lineage>
        <taxon>Eukaryota</taxon>
        <taxon>Viridiplantae</taxon>
        <taxon>Chlorophyta</taxon>
        <taxon>Pyramimonadophyceae</taxon>
        <taxon>Pyramimonadales</taxon>
        <taxon>Pyramimonadaceae</taxon>
        <taxon>Cymbomonas</taxon>
    </lineage>
</organism>
<dbReference type="Proteomes" id="UP001190700">
    <property type="component" value="Unassembled WGS sequence"/>
</dbReference>
<comment type="caution">
    <text evidence="3">The sequence shown here is derived from an EMBL/GenBank/DDBJ whole genome shotgun (WGS) entry which is preliminary data.</text>
</comment>